<dbReference type="GeneID" id="25903084"/>
<dbReference type="RefSeq" id="XP_014159147.1">
    <property type="nucleotide sequence ID" value="XM_014303672.1"/>
</dbReference>
<dbReference type="CDD" id="cd00030">
    <property type="entry name" value="C2"/>
    <property type="match status" value="1"/>
</dbReference>
<evidence type="ECO:0000313" key="1">
    <source>
        <dbReference type="EMBL" id="KNC85245.1"/>
    </source>
</evidence>
<evidence type="ECO:0000313" key="2">
    <source>
        <dbReference type="Proteomes" id="UP000054560"/>
    </source>
</evidence>
<accession>A0A0L0G8B8</accession>
<organism evidence="1 2">
    <name type="scientific">Sphaeroforma arctica JP610</name>
    <dbReference type="NCBI Taxonomy" id="667725"/>
    <lineage>
        <taxon>Eukaryota</taxon>
        <taxon>Ichthyosporea</taxon>
        <taxon>Ichthyophonida</taxon>
        <taxon>Sphaeroforma</taxon>
    </lineage>
</organism>
<name>A0A0L0G8B8_9EUKA</name>
<evidence type="ECO:0008006" key="3">
    <source>
        <dbReference type="Google" id="ProtNLM"/>
    </source>
</evidence>
<dbReference type="AlphaFoldDB" id="A0A0L0G8B8"/>
<dbReference type="SUPFAM" id="SSF49562">
    <property type="entry name" value="C2 domain (Calcium/lipid-binding domain, CaLB)"/>
    <property type="match status" value="1"/>
</dbReference>
<proteinExistence type="predicted"/>
<keyword evidence="2" id="KW-1185">Reference proteome</keyword>
<gene>
    <name evidence="1" type="ORF">SARC_02580</name>
</gene>
<dbReference type="EMBL" id="KQ241713">
    <property type="protein sequence ID" value="KNC85245.1"/>
    <property type="molecule type" value="Genomic_DNA"/>
</dbReference>
<reference evidence="1 2" key="1">
    <citation type="submission" date="2011-02" db="EMBL/GenBank/DDBJ databases">
        <title>The Genome Sequence of Sphaeroforma arctica JP610.</title>
        <authorList>
            <consortium name="The Broad Institute Genome Sequencing Platform"/>
            <person name="Russ C."/>
            <person name="Cuomo C."/>
            <person name="Young S.K."/>
            <person name="Zeng Q."/>
            <person name="Gargeya S."/>
            <person name="Alvarado L."/>
            <person name="Berlin A."/>
            <person name="Chapman S.B."/>
            <person name="Chen Z."/>
            <person name="Freedman E."/>
            <person name="Gellesch M."/>
            <person name="Goldberg J."/>
            <person name="Griggs A."/>
            <person name="Gujja S."/>
            <person name="Heilman E."/>
            <person name="Heiman D."/>
            <person name="Howarth C."/>
            <person name="Mehta T."/>
            <person name="Neiman D."/>
            <person name="Pearson M."/>
            <person name="Roberts A."/>
            <person name="Saif S."/>
            <person name="Shea T."/>
            <person name="Shenoy N."/>
            <person name="Sisk P."/>
            <person name="Stolte C."/>
            <person name="Sykes S."/>
            <person name="White J."/>
            <person name="Yandava C."/>
            <person name="Burger G."/>
            <person name="Gray M.W."/>
            <person name="Holland P.W.H."/>
            <person name="King N."/>
            <person name="Lang F.B.F."/>
            <person name="Roger A.J."/>
            <person name="Ruiz-Trillo I."/>
            <person name="Haas B."/>
            <person name="Nusbaum C."/>
            <person name="Birren B."/>
        </authorList>
    </citation>
    <scope>NUCLEOTIDE SEQUENCE [LARGE SCALE GENOMIC DNA]</scope>
    <source>
        <strain evidence="1 2">JP610</strain>
    </source>
</reference>
<protein>
    <recommendedName>
        <fullName evidence="3">C2 domain-containing protein</fullName>
    </recommendedName>
</protein>
<dbReference type="InterPro" id="IPR035892">
    <property type="entry name" value="C2_domain_sf"/>
</dbReference>
<sequence length="112" mass="12664">MDGLITFHIIEAELPEGCKANCRLELNGKNVSKSRASPESDKPKFNYHTSVLVEPEDKLVLQIQKKKLLGHGLVGEAVVPKLEEKEEMEGKERSTVNHVHPKHCRPLVVRYL</sequence>
<dbReference type="Proteomes" id="UP000054560">
    <property type="component" value="Unassembled WGS sequence"/>
</dbReference>